<evidence type="ECO:0000256" key="10">
    <source>
        <dbReference type="ARBA" id="ARBA00023288"/>
    </source>
</evidence>
<dbReference type="PROSITE" id="PS51767">
    <property type="entry name" value="PEPTIDASE_A1"/>
    <property type="match status" value="1"/>
</dbReference>
<keyword evidence="5 14" id="KW-0732">Signal</keyword>
<dbReference type="PANTHER" id="PTHR47966">
    <property type="entry name" value="BETA-SITE APP-CLEAVING ENZYME, ISOFORM A-RELATED"/>
    <property type="match status" value="1"/>
</dbReference>
<dbReference type="InterPro" id="IPR001969">
    <property type="entry name" value="Aspartic_peptidase_AS"/>
</dbReference>
<name>A0A5B0P3U0_PUCGR</name>
<dbReference type="InterPro" id="IPR001461">
    <property type="entry name" value="Aspartic_peptidase_A1"/>
</dbReference>
<dbReference type="OrthoDB" id="2747330at2759"/>
<accession>A0A5B0P3U0</accession>
<evidence type="ECO:0000256" key="2">
    <source>
        <dbReference type="ARBA" id="ARBA00007447"/>
    </source>
</evidence>
<evidence type="ECO:0000256" key="5">
    <source>
        <dbReference type="ARBA" id="ARBA00022729"/>
    </source>
</evidence>
<evidence type="ECO:0000256" key="13">
    <source>
        <dbReference type="RuleBase" id="RU000454"/>
    </source>
</evidence>
<keyword evidence="8" id="KW-0472">Membrane</keyword>
<comment type="subcellular location">
    <subcellularLocation>
        <location evidence="1">Cell membrane</location>
    </subcellularLocation>
</comment>
<evidence type="ECO:0000256" key="8">
    <source>
        <dbReference type="ARBA" id="ARBA00023136"/>
    </source>
</evidence>
<feature type="chain" id="PRO_5033845385" description="Peptidase A1 domain-containing protein" evidence="14">
    <location>
        <begin position="25"/>
        <end position="643"/>
    </location>
</feature>
<comment type="caution">
    <text evidence="16">The sequence shown here is derived from an EMBL/GenBank/DDBJ whole genome shotgun (WGS) entry which is preliminary data.</text>
</comment>
<dbReference type="FunFam" id="2.40.70.10:FF:000060">
    <property type="entry name" value="Aspartic-type endopeptidase ctsD"/>
    <property type="match status" value="1"/>
</dbReference>
<dbReference type="PANTHER" id="PTHR47966:SF75">
    <property type="entry name" value="ENDOPEPTIDASE (CTSD), PUTATIVE (AFU_ORTHOLOGUE AFUA_4G07040)-RELATED"/>
    <property type="match status" value="1"/>
</dbReference>
<dbReference type="AlphaFoldDB" id="A0A5B0P3U0"/>
<feature type="disulfide bond" evidence="12">
    <location>
        <begin position="547"/>
        <end position="582"/>
    </location>
</feature>
<feature type="domain" description="Peptidase A1" evidence="15">
    <location>
        <begin position="307"/>
        <end position="621"/>
    </location>
</feature>
<dbReference type="SUPFAM" id="SSF50630">
    <property type="entry name" value="Acid proteases"/>
    <property type="match status" value="1"/>
</dbReference>
<keyword evidence="9" id="KW-0325">Glycoprotein</keyword>
<evidence type="ECO:0000256" key="6">
    <source>
        <dbReference type="ARBA" id="ARBA00022750"/>
    </source>
</evidence>
<dbReference type="GO" id="GO:0004190">
    <property type="term" value="F:aspartic-type endopeptidase activity"/>
    <property type="evidence" value="ECO:0007669"/>
    <property type="project" value="UniProtKB-KW"/>
</dbReference>
<evidence type="ECO:0000313" key="19">
    <source>
        <dbReference type="Proteomes" id="UP000325313"/>
    </source>
</evidence>
<evidence type="ECO:0000256" key="11">
    <source>
        <dbReference type="PIRSR" id="PIRSR601461-1"/>
    </source>
</evidence>
<dbReference type="InterPro" id="IPR021109">
    <property type="entry name" value="Peptidase_aspartic_dom_sf"/>
</dbReference>
<dbReference type="FunFam" id="2.40.70.10:FF:000085">
    <property type="entry name" value="Aspartic-type endopeptidase (CtsD), putative"/>
    <property type="match status" value="1"/>
</dbReference>
<feature type="signal peptide" evidence="14">
    <location>
        <begin position="1"/>
        <end position="24"/>
    </location>
</feature>
<feature type="active site" evidence="11">
    <location>
        <position position="512"/>
    </location>
</feature>
<dbReference type="GO" id="GO:0006508">
    <property type="term" value="P:proteolysis"/>
    <property type="evidence" value="ECO:0007669"/>
    <property type="project" value="UniProtKB-KW"/>
</dbReference>
<dbReference type="InterPro" id="IPR034164">
    <property type="entry name" value="Pepsin-like_dom"/>
</dbReference>
<dbReference type="Pfam" id="PF00026">
    <property type="entry name" value="Asp"/>
    <property type="match status" value="1"/>
</dbReference>
<evidence type="ECO:0000256" key="4">
    <source>
        <dbReference type="ARBA" id="ARBA00022670"/>
    </source>
</evidence>
<dbReference type="EMBL" id="VSWC01000067">
    <property type="protein sequence ID" value="KAA1096217.1"/>
    <property type="molecule type" value="Genomic_DNA"/>
</dbReference>
<keyword evidence="12" id="KW-1015">Disulfide bond</keyword>
<evidence type="ECO:0000256" key="7">
    <source>
        <dbReference type="ARBA" id="ARBA00022801"/>
    </source>
</evidence>
<evidence type="ECO:0000256" key="12">
    <source>
        <dbReference type="PIRSR" id="PIRSR601461-2"/>
    </source>
</evidence>
<dbReference type="PRINTS" id="PR00792">
    <property type="entry name" value="PEPSIN"/>
</dbReference>
<keyword evidence="18" id="KW-1185">Reference proteome</keyword>
<evidence type="ECO:0000313" key="16">
    <source>
        <dbReference type="EMBL" id="KAA1096217.1"/>
    </source>
</evidence>
<evidence type="ECO:0000313" key="17">
    <source>
        <dbReference type="EMBL" id="KAA1099092.1"/>
    </source>
</evidence>
<dbReference type="Proteomes" id="UP000324748">
    <property type="component" value="Unassembled WGS sequence"/>
</dbReference>
<evidence type="ECO:0000256" key="1">
    <source>
        <dbReference type="ARBA" id="ARBA00004236"/>
    </source>
</evidence>
<dbReference type="Gene3D" id="2.40.70.10">
    <property type="entry name" value="Acid Proteases"/>
    <property type="match status" value="2"/>
</dbReference>
<dbReference type="GO" id="GO:0005886">
    <property type="term" value="C:plasma membrane"/>
    <property type="evidence" value="ECO:0007669"/>
    <property type="project" value="UniProtKB-SubCell"/>
</dbReference>
<keyword evidence="10" id="KW-0449">Lipoprotein</keyword>
<reference evidence="18 19" key="1">
    <citation type="submission" date="2019-05" db="EMBL/GenBank/DDBJ databases">
        <title>Emergence of the Ug99 lineage of the wheat stem rust pathogen through somatic hybridization.</title>
        <authorList>
            <person name="Li F."/>
            <person name="Upadhyaya N.M."/>
            <person name="Sperschneider J."/>
            <person name="Matny O."/>
            <person name="Nguyen-Phuc H."/>
            <person name="Mago R."/>
            <person name="Raley C."/>
            <person name="Miller M.E."/>
            <person name="Silverstein K.A.T."/>
            <person name="Henningsen E."/>
            <person name="Hirsch C.D."/>
            <person name="Visser B."/>
            <person name="Pretorius Z.A."/>
            <person name="Steffenson B.J."/>
            <person name="Schwessinger B."/>
            <person name="Dodds P.N."/>
            <person name="Figueroa M."/>
        </authorList>
    </citation>
    <scope>NUCLEOTIDE SEQUENCE [LARGE SCALE GENOMIC DNA]</scope>
    <source>
        <strain evidence="16">21-0</strain>
        <strain evidence="17 19">Ug99</strain>
    </source>
</reference>
<keyword evidence="7 13" id="KW-0378">Hydrolase</keyword>
<sequence length="643" mass="69708">MKQSLLRYALWITCISILYSVTRADSSNEKSNEGQIRQFEQELRALHQAGEKSRSLRQQDGTARALGVRFDKRSPLVRMGLAAEPSVLTQDLPNPKSRRSKIVHHPRDLADEDALPLVRSFHMGLAANPLVITQDLPSTPAQRRRSLGELVPPSTDAALLSTDALAPSVDSVQSPPLNLNTVGLGKSVSLPLYRREISEEDKELHPEIHFQKHLNHALKRHAHFLHKSVDEDVLESNLRKRAESVGWTYERTSFSRRSLVARQSQFESPGFPAIAFAAAKTGAVTKANPVTAANSLGLHIEANDVGYFVEMQVGTPPATFRLVADTGSADLWLHLEDCRNLRDPSRGCNHPTLNSESSTFKRTENPFKITYGTGKVVGVLVEETINMGGLVLNNHAFGGVTRASDEFTGKKVPFDGLLGTAKSVLSNQKVLTPIEAMAKAGTLSGAFVGYALGRVSDGENIGQLTLGGIDQTKFSGNLTIFPNVNKKGFWEGAMEVQVGGKTILTERTGILDTGTTLMVLPAEDAAIVHSNIPGAVADNKGGFRIPCTNTVKVGLSFGGVVFDINPVDLTFQPVGRNLKGQCISGISVGTVGGPTQWLIGDVFLKNVYFATDLTNDQMGLAVINPVQAKNEFNQKVEKNTPRL</sequence>
<evidence type="ECO:0000256" key="9">
    <source>
        <dbReference type="ARBA" id="ARBA00023180"/>
    </source>
</evidence>
<keyword evidence="4 13" id="KW-0645">Protease</keyword>
<protein>
    <recommendedName>
        <fullName evidence="15">Peptidase A1 domain-containing protein</fullName>
    </recommendedName>
</protein>
<evidence type="ECO:0000313" key="18">
    <source>
        <dbReference type="Proteomes" id="UP000324748"/>
    </source>
</evidence>
<evidence type="ECO:0000256" key="3">
    <source>
        <dbReference type="ARBA" id="ARBA00022475"/>
    </source>
</evidence>
<evidence type="ECO:0000259" key="15">
    <source>
        <dbReference type="PROSITE" id="PS51767"/>
    </source>
</evidence>
<dbReference type="InterPro" id="IPR033121">
    <property type="entry name" value="PEPTIDASE_A1"/>
</dbReference>
<dbReference type="PROSITE" id="PS00141">
    <property type="entry name" value="ASP_PROTEASE"/>
    <property type="match status" value="1"/>
</dbReference>
<dbReference type="Proteomes" id="UP000325313">
    <property type="component" value="Unassembled WGS sequence"/>
</dbReference>
<feature type="active site" evidence="11">
    <location>
        <position position="325"/>
    </location>
</feature>
<proteinExistence type="inferred from homology"/>
<keyword evidence="6 13" id="KW-0064">Aspartyl protease</keyword>
<organism evidence="16 18">
    <name type="scientific">Puccinia graminis f. sp. tritici</name>
    <dbReference type="NCBI Taxonomy" id="56615"/>
    <lineage>
        <taxon>Eukaryota</taxon>
        <taxon>Fungi</taxon>
        <taxon>Dikarya</taxon>
        <taxon>Basidiomycota</taxon>
        <taxon>Pucciniomycotina</taxon>
        <taxon>Pucciniomycetes</taxon>
        <taxon>Pucciniales</taxon>
        <taxon>Pucciniaceae</taxon>
        <taxon>Puccinia</taxon>
    </lineage>
</organism>
<dbReference type="CDD" id="cd05471">
    <property type="entry name" value="pepsin_like"/>
    <property type="match status" value="1"/>
</dbReference>
<gene>
    <name evidence="16" type="ORF">PGT21_008722</name>
    <name evidence="17" type="ORF">PGTUg99_017016</name>
</gene>
<keyword evidence="3" id="KW-1003">Cell membrane</keyword>
<dbReference type="EMBL" id="VDEP01000343">
    <property type="protein sequence ID" value="KAA1099092.1"/>
    <property type="molecule type" value="Genomic_DNA"/>
</dbReference>
<evidence type="ECO:0000256" key="14">
    <source>
        <dbReference type="SAM" id="SignalP"/>
    </source>
</evidence>
<comment type="similarity">
    <text evidence="2 13">Belongs to the peptidase A1 family.</text>
</comment>